<protein>
    <submittedName>
        <fullName evidence="1">Uncharacterized protein</fullName>
    </submittedName>
</protein>
<reference evidence="1" key="1">
    <citation type="submission" date="2021-01" db="EMBL/GenBank/DDBJ databases">
        <title>Genome sequence of Phenylobacterium sp. 20VBR1 isolated from a valley glaceir, Ny-Alesund, Svalbard.</title>
        <authorList>
            <person name="Thomas F.A."/>
            <person name="Krishnan K.P."/>
            <person name="Sinha R.K."/>
        </authorList>
    </citation>
    <scope>NUCLEOTIDE SEQUENCE</scope>
    <source>
        <strain evidence="1">20VBR1</strain>
    </source>
</reference>
<dbReference type="EMBL" id="CP068570">
    <property type="protein sequence ID" value="QQZ51370.1"/>
    <property type="molecule type" value="Genomic_DNA"/>
</dbReference>
<proteinExistence type="predicted"/>
<accession>A0A974P6R2</accession>
<dbReference type="AlphaFoldDB" id="A0A974P6R2"/>
<gene>
    <name evidence="1" type="ORF">JKL49_10170</name>
</gene>
<name>A0A974P6R2_9CAUL</name>
<sequence length="70" mass="7345">MLNVPARLLQAASPFVFALMLETSANLALAIMAVGSVLALAPSCCSAGRKARRDVTQGFPCPGTLLDRRN</sequence>
<evidence type="ECO:0000313" key="1">
    <source>
        <dbReference type="EMBL" id="QQZ51370.1"/>
    </source>
</evidence>
<organism evidence="1">
    <name type="scientific">Phenylobacterium glaciei</name>
    <dbReference type="NCBI Taxonomy" id="2803784"/>
    <lineage>
        <taxon>Bacteria</taxon>
        <taxon>Pseudomonadati</taxon>
        <taxon>Pseudomonadota</taxon>
        <taxon>Alphaproteobacteria</taxon>
        <taxon>Caulobacterales</taxon>
        <taxon>Caulobacteraceae</taxon>
        <taxon>Phenylobacterium</taxon>
    </lineage>
</organism>